<dbReference type="EMBL" id="ADBY01000010">
    <property type="protein sequence ID" value="EFE98302.1"/>
    <property type="molecule type" value="Genomic_DNA"/>
</dbReference>
<evidence type="ECO:0000256" key="1">
    <source>
        <dbReference type="SAM" id="MobiDB-lite"/>
    </source>
</evidence>
<evidence type="ECO:0000313" key="3">
    <source>
        <dbReference type="Proteomes" id="UP000005723"/>
    </source>
</evidence>
<feature type="region of interest" description="Disordered" evidence="1">
    <location>
        <begin position="90"/>
        <end position="119"/>
    </location>
</feature>
<keyword evidence="3" id="KW-1185">Reference proteome</keyword>
<dbReference type="Proteomes" id="UP000005723">
    <property type="component" value="Unassembled WGS sequence"/>
</dbReference>
<protein>
    <submittedName>
        <fullName evidence="2">Uncharacterized protein</fullName>
    </submittedName>
</protein>
<proteinExistence type="predicted"/>
<name>D4DVZ9_SEROD</name>
<evidence type="ECO:0000313" key="2">
    <source>
        <dbReference type="EMBL" id="EFE98302.1"/>
    </source>
</evidence>
<gene>
    <name evidence="2" type="ORF">HMPREF0758_0099</name>
</gene>
<accession>D4DVZ9</accession>
<dbReference type="AlphaFoldDB" id="D4DVZ9"/>
<dbReference type="STRING" id="667129.HMPREF0758_0099"/>
<reference evidence="2 3" key="1">
    <citation type="submission" date="2010-01" db="EMBL/GenBank/DDBJ databases">
        <authorList>
            <person name="Muzny D."/>
            <person name="Qin X."/>
            <person name="Deng J."/>
            <person name="Jiang H."/>
            <person name="Liu Y."/>
            <person name="Qu J."/>
            <person name="Song X.-Z."/>
            <person name="Zhang L."/>
            <person name="Thornton R."/>
            <person name="Coyle M."/>
            <person name="Francisco L."/>
            <person name="Jackson L."/>
            <person name="Javaid M."/>
            <person name="Korchina V."/>
            <person name="Kovar C."/>
            <person name="Mata R."/>
            <person name="Mathew T."/>
            <person name="Ngo R."/>
            <person name="Nguyen L."/>
            <person name="Nguyen N."/>
            <person name="Okwuonu G."/>
            <person name="Ongeri F."/>
            <person name="Pham C."/>
            <person name="Simmons D."/>
            <person name="Wilczek-Boney K."/>
            <person name="Hale W."/>
            <person name="Jakkamsetti A."/>
            <person name="Pham P."/>
            <person name="Ruth R."/>
            <person name="San Lucas F."/>
            <person name="Warren J."/>
            <person name="Zhang J."/>
            <person name="Zhao Z."/>
            <person name="Zhou C."/>
            <person name="Zhu D."/>
            <person name="Lee S."/>
            <person name="Bess C."/>
            <person name="Blankenburg K."/>
            <person name="Forbes L."/>
            <person name="Fu Q."/>
            <person name="Gubbala S."/>
            <person name="Hirani K."/>
            <person name="Jayaseelan J.C."/>
            <person name="Lara F."/>
            <person name="Munidasa M."/>
            <person name="Palculict T."/>
            <person name="Patil S."/>
            <person name="Pu L.-L."/>
            <person name="Saada N."/>
            <person name="Tang L."/>
            <person name="Weissenberger G."/>
            <person name="Zhu Y."/>
            <person name="Hemphill L."/>
            <person name="Shang Y."/>
            <person name="Youmans B."/>
            <person name="Ayvaz T."/>
            <person name="Ross M."/>
            <person name="Santibanez J."/>
            <person name="Aqrawi P."/>
            <person name="Gross S."/>
            <person name="Joshi V."/>
            <person name="Fowler G."/>
            <person name="Nazareth L."/>
            <person name="Reid J."/>
            <person name="Worley K."/>
            <person name="Petrosino J."/>
            <person name="Highlander S."/>
            <person name="Gibbs R."/>
        </authorList>
    </citation>
    <scope>NUCLEOTIDE SEQUENCE [LARGE SCALE GENOMIC DNA]</scope>
    <source>
        <strain evidence="2 3">DSM 4582</strain>
    </source>
</reference>
<dbReference type="HOGENOM" id="CLU_1774462_0_0_6"/>
<dbReference type="RefSeq" id="WP_004954350.1">
    <property type="nucleotide sequence ID" value="NZ_GG753567.1"/>
</dbReference>
<dbReference type="OrthoDB" id="6637954at2"/>
<sequence length="152" mass="16814">MMIDSSIDSTALSQEAIRTRWGLYPTEPHQAANISESWEQVIQHLKDVKSGFHKSVARAKAKCSLLRKNMRNITLHNVVARLMPCKTQASRAHRCATKPAKNSSSSDSSDGSDPDPETVSSSLKVASFKKLLQKLIQPNAFFAHILNNEVAK</sequence>
<comment type="caution">
    <text evidence="2">The sequence shown here is derived from an EMBL/GenBank/DDBJ whole genome shotgun (WGS) entry which is preliminary data.</text>
</comment>
<organism evidence="2 3">
    <name type="scientific">Serratia odorifera DSM 4582</name>
    <dbReference type="NCBI Taxonomy" id="667129"/>
    <lineage>
        <taxon>Bacteria</taxon>
        <taxon>Pseudomonadati</taxon>
        <taxon>Pseudomonadota</taxon>
        <taxon>Gammaproteobacteria</taxon>
        <taxon>Enterobacterales</taxon>
        <taxon>Yersiniaceae</taxon>
        <taxon>Serratia</taxon>
    </lineage>
</organism>